<dbReference type="PROSITE" id="PS51762">
    <property type="entry name" value="GH16_2"/>
    <property type="match status" value="1"/>
</dbReference>
<dbReference type="InterPro" id="IPR013320">
    <property type="entry name" value="ConA-like_dom_sf"/>
</dbReference>
<evidence type="ECO:0000313" key="5">
    <source>
        <dbReference type="Proteomes" id="UP000225277"/>
    </source>
</evidence>
<dbReference type="Pfam" id="PF26113">
    <property type="entry name" value="GH16_XgeA"/>
    <property type="match status" value="1"/>
</dbReference>
<dbReference type="InterPro" id="IPR050546">
    <property type="entry name" value="Glycosyl_Hydrlase_16"/>
</dbReference>
<organism evidence="4 5">
    <name type="scientific">Ramularia collo-cygni</name>
    <dbReference type="NCBI Taxonomy" id="112498"/>
    <lineage>
        <taxon>Eukaryota</taxon>
        <taxon>Fungi</taxon>
        <taxon>Dikarya</taxon>
        <taxon>Ascomycota</taxon>
        <taxon>Pezizomycotina</taxon>
        <taxon>Dothideomycetes</taxon>
        <taxon>Dothideomycetidae</taxon>
        <taxon>Mycosphaerellales</taxon>
        <taxon>Mycosphaerellaceae</taxon>
        <taxon>Ramularia</taxon>
    </lineage>
</organism>
<keyword evidence="2" id="KW-0732">Signal</keyword>
<dbReference type="PANTHER" id="PTHR10963">
    <property type="entry name" value="GLYCOSYL HYDROLASE-RELATED"/>
    <property type="match status" value="1"/>
</dbReference>
<feature type="compositionally biased region" description="Polar residues" evidence="1">
    <location>
        <begin position="375"/>
        <end position="386"/>
    </location>
</feature>
<dbReference type="Gene3D" id="2.60.120.200">
    <property type="match status" value="1"/>
</dbReference>
<evidence type="ECO:0000256" key="1">
    <source>
        <dbReference type="SAM" id="MobiDB-lite"/>
    </source>
</evidence>
<keyword evidence="5" id="KW-1185">Reference proteome</keyword>
<dbReference type="GO" id="GO:0009251">
    <property type="term" value="P:glucan catabolic process"/>
    <property type="evidence" value="ECO:0007669"/>
    <property type="project" value="TreeGrafter"/>
</dbReference>
<accession>A0A2D3UMI0</accession>
<feature type="chain" id="PRO_5013864504" description="GH16 domain-containing protein" evidence="2">
    <location>
        <begin position="17"/>
        <end position="433"/>
    </location>
</feature>
<protein>
    <recommendedName>
        <fullName evidence="3">GH16 domain-containing protein</fullName>
    </recommendedName>
</protein>
<dbReference type="STRING" id="112498.A0A2D3UMI0"/>
<evidence type="ECO:0000256" key="2">
    <source>
        <dbReference type="SAM" id="SignalP"/>
    </source>
</evidence>
<dbReference type="PANTHER" id="PTHR10963:SF24">
    <property type="entry name" value="GLYCOSIDASE C21B10.07-RELATED"/>
    <property type="match status" value="1"/>
</dbReference>
<reference evidence="4 5" key="1">
    <citation type="submission" date="2016-03" db="EMBL/GenBank/DDBJ databases">
        <authorList>
            <person name="Ploux O."/>
        </authorList>
    </citation>
    <scope>NUCLEOTIDE SEQUENCE [LARGE SCALE GENOMIC DNA]</scope>
    <source>
        <strain evidence="4 5">URUG2</strain>
    </source>
</reference>
<dbReference type="EMBL" id="FJUY01000001">
    <property type="protein sequence ID" value="CZT15341.1"/>
    <property type="molecule type" value="Genomic_DNA"/>
</dbReference>
<proteinExistence type="predicted"/>
<feature type="signal peptide" evidence="2">
    <location>
        <begin position="1"/>
        <end position="16"/>
    </location>
</feature>
<dbReference type="AlphaFoldDB" id="A0A2D3UMI0"/>
<feature type="compositionally biased region" description="Basic and acidic residues" evidence="1">
    <location>
        <begin position="347"/>
        <end position="359"/>
    </location>
</feature>
<feature type="region of interest" description="Disordered" evidence="1">
    <location>
        <begin position="347"/>
        <end position="397"/>
    </location>
</feature>
<name>A0A2D3UMI0_9PEZI</name>
<dbReference type="GeneID" id="35596495"/>
<dbReference type="InterPro" id="IPR000757">
    <property type="entry name" value="Beta-glucanase-like"/>
</dbReference>
<dbReference type="Proteomes" id="UP000225277">
    <property type="component" value="Unassembled WGS sequence"/>
</dbReference>
<dbReference type="OrthoDB" id="192832at2759"/>
<gene>
    <name evidence="4" type="ORF">RCC_01204</name>
</gene>
<feature type="compositionally biased region" description="Basic residues" evidence="1">
    <location>
        <begin position="360"/>
        <end position="370"/>
    </location>
</feature>
<feature type="domain" description="GH16" evidence="3">
    <location>
        <begin position="15"/>
        <end position="325"/>
    </location>
</feature>
<evidence type="ECO:0000259" key="3">
    <source>
        <dbReference type="PROSITE" id="PS51762"/>
    </source>
</evidence>
<dbReference type="GO" id="GO:0004553">
    <property type="term" value="F:hydrolase activity, hydrolyzing O-glycosyl compounds"/>
    <property type="evidence" value="ECO:0007669"/>
    <property type="project" value="InterPro"/>
</dbReference>
<sequence>MLTRNILALVATTALAAPHTPISARAATNSSYSLTTSYKGSSFFDNFSFYTGADPTNGFVNYTSRLTAANTGLVGFIHNLTSNASTAYIGVDYNTTTSVARNSVRLIGDKKFNAGSMAVIDVRHIPVQNGVWPAIWMLGADGIWPSSGESDILEYVHTAEGNAVTLHTAPGFVVDNSTDAFQGSLVDSNCNAVDATKGCSITMEHDTSNSSLATAGEAFNAQRGGVYVHDWTNDGITVWLFPRDQLPADLVAGHPDSATWTRKPLAKFTGKGDFGTTFKNMQLILNIDFCGDWAGKEEVWNNGPAKLTGAKTCAEYVGANPLAFKESYFEIGSIDFYSAGAPSYDAPSKRSLSEHDHDVKSHHHHGHHNHAVPTDSASQVQPSSTVDAPVKRSATTSDASATEVAGWLVAADNTTIRTDSMSWLKEWNQALWM</sequence>
<dbReference type="RefSeq" id="XP_023622238.1">
    <property type="nucleotide sequence ID" value="XM_023766470.1"/>
</dbReference>
<dbReference type="SUPFAM" id="SSF49899">
    <property type="entry name" value="Concanavalin A-like lectins/glucanases"/>
    <property type="match status" value="1"/>
</dbReference>
<evidence type="ECO:0000313" key="4">
    <source>
        <dbReference type="EMBL" id="CZT15341.1"/>
    </source>
</evidence>